<gene>
    <name evidence="1" type="ORF">ECE50_005680</name>
</gene>
<sequence>MKVVSRLTIVLSALALIVITGRKSLLVAHPQQTTVMAVHPDKPSPQRLTYDMTITLKYIYGATLLDAGTREGQQILKTTGTDCVRVNDRVVHLGNKYYCYFHYECPDGSYDGPYYEINESPCFL</sequence>
<evidence type="ECO:0000313" key="1">
    <source>
        <dbReference type="EMBL" id="NSL86307.1"/>
    </source>
</evidence>
<dbReference type="AlphaFoldDB" id="A0A3S1CY37"/>
<protein>
    <submittedName>
        <fullName evidence="1">Uncharacterized protein</fullName>
    </submittedName>
</protein>
<accession>A0A3S1CY37</accession>
<dbReference type="EMBL" id="RIAR02000001">
    <property type="protein sequence ID" value="NSL86307.1"/>
    <property type="molecule type" value="Genomic_DNA"/>
</dbReference>
<dbReference type="Proteomes" id="UP000281028">
    <property type="component" value="Unassembled WGS sequence"/>
</dbReference>
<name>A0A3S1CY37_9BACT</name>
<reference evidence="1" key="1">
    <citation type="submission" date="2020-05" db="EMBL/GenBank/DDBJ databases">
        <title>Chitinophaga laudate sp. nov., isolated from a tropical peat swamp.</title>
        <authorList>
            <person name="Goh C.B.S."/>
            <person name="Lee M.S."/>
            <person name="Parimannan S."/>
            <person name="Pasbakhsh P."/>
            <person name="Yule C.M."/>
            <person name="Rajandas H."/>
            <person name="Loke S."/>
            <person name="Croft L."/>
            <person name="Tan J.B.L."/>
        </authorList>
    </citation>
    <scope>NUCLEOTIDE SEQUENCE</scope>
    <source>
        <strain evidence="1">Mgbs1</strain>
    </source>
</reference>
<proteinExistence type="predicted"/>
<evidence type="ECO:0000313" key="2">
    <source>
        <dbReference type="Proteomes" id="UP000281028"/>
    </source>
</evidence>
<organism evidence="1 2">
    <name type="scientific">Chitinophaga solisilvae</name>
    <dbReference type="NCBI Taxonomy" id="1233460"/>
    <lineage>
        <taxon>Bacteria</taxon>
        <taxon>Pseudomonadati</taxon>
        <taxon>Bacteroidota</taxon>
        <taxon>Chitinophagia</taxon>
        <taxon>Chitinophagales</taxon>
        <taxon>Chitinophagaceae</taxon>
        <taxon>Chitinophaga</taxon>
    </lineage>
</organism>
<keyword evidence="2" id="KW-1185">Reference proteome</keyword>
<comment type="caution">
    <text evidence="1">The sequence shown here is derived from an EMBL/GenBank/DDBJ whole genome shotgun (WGS) entry which is preliminary data.</text>
</comment>